<evidence type="ECO:0000259" key="8">
    <source>
        <dbReference type="PROSITE" id="PS51677"/>
    </source>
</evidence>
<keyword evidence="7" id="KW-0732">Signal</keyword>
<evidence type="ECO:0000256" key="1">
    <source>
        <dbReference type="ARBA" id="ARBA00003236"/>
    </source>
</evidence>
<feature type="domain" description="NodB homology" evidence="8">
    <location>
        <begin position="66"/>
        <end position="251"/>
    </location>
</feature>
<dbReference type="AlphaFoldDB" id="A0A371BDJ9"/>
<proteinExistence type="inferred from homology"/>
<dbReference type="GO" id="GO:0005975">
    <property type="term" value="P:carbohydrate metabolic process"/>
    <property type="evidence" value="ECO:0007669"/>
    <property type="project" value="InterPro"/>
</dbReference>
<dbReference type="PANTHER" id="PTHR10587">
    <property type="entry name" value="GLYCOSYL TRANSFERASE-RELATED"/>
    <property type="match status" value="1"/>
</dbReference>
<dbReference type="GO" id="GO:0016020">
    <property type="term" value="C:membrane"/>
    <property type="evidence" value="ECO:0007669"/>
    <property type="project" value="TreeGrafter"/>
</dbReference>
<evidence type="ECO:0000256" key="7">
    <source>
        <dbReference type="SAM" id="SignalP"/>
    </source>
</evidence>
<comment type="caution">
    <text evidence="9">The sequence shown here is derived from an EMBL/GenBank/DDBJ whole genome shotgun (WGS) entry which is preliminary data.</text>
</comment>
<evidence type="ECO:0000313" key="9">
    <source>
        <dbReference type="EMBL" id="RDV05473.1"/>
    </source>
</evidence>
<dbReference type="PROSITE" id="PS51677">
    <property type="entry name" value="NODB"/>
    <property type="match status" value="1"/>
</dbReference>
<dbReference type="RefSeq" id="WP_115517496.1">
    <property type="nucleotide sequence ID" value="NZ_QRGO01000001.1"/>
</dbReference>
<dbReference type="SUPFAM" id="SSF88713">
    <property type="entry name" value="Glycoside hydrolase/deacetylase"/>
    <property type="match status" value="1"/>
</dbReference>
<dbReference type="CDD" id="cd10917">
    <property type="entry name" value="CE4_NodB_like_6s_7s"/>
    <property type="match status" value="1"/>
</dbReference>
<evidence type="ECO:0000256" key="6">
    <source>
        <dbReference type="ARBA" id="ARBA00032976"/>
    </source>
</evidence>
<dbReference type="GO" id="GO:0046872">
    <property type="term" value="F:metal ion binding"/>
    <property type="evidence" value="ECO:0007669"/>
    <property type="project" value="UniProtKB-KW"/>
</dbReference>
<keyword evidence="4" id="KW-0479">Metal-binding</keyword>
<organism evidence="9 10">
    <name type="scientific">Undibacter mobilis</name>
    <dbReference type="NCBI Taxonomy" id="2292256"/>
    <lineage>
        <taxon>Bacteria</taxon>
        <taxon>Pseudomonadati</taxon>
        <taxon>Pseudomonadota</taxon>
        <taxon>Alphaproteobacteria</taxon>
        <taxon>Hyphomicrobiales</taxon>
        <taxon>Nitrobacteraceae</taxon>
        <taxon>Undibacter</taxon>
    </lineage>
</organism>
<dbReference type="InterPro" id="IPR002509">
    <property type="entry name" value="NODB_dom"/>
</dbReference>
<dbReference type="InterPro" id="IPR050248">
    <property type="entry name" value="Polysacc_deacetylase_ArnD"/>
</dbReference>
<evidence type="ECO:0000313" key="10">
    <source>
        <dbReference type="Proteomes" id="UP000263993"/>
    </source>
</evidence>
<evidence type="ECO:0000256" key="5">
    <source>
        <dbReference type="ARBA" id="ARBA00022801"/>
    </source>
</evidence>
<dbReference type="EMBL" id="QRGO01000001">
    <property type="protein sequence ID" value="RDV05473.1"/>
    <property type="molecule type" value="Genomic_DNA"/>
</dbReference>
<sequence length="328" mass="35626">MLRLRTALLLVCGAITGLSGFVTAAKAEACTNTNALGTSRTVTVDSNDLPRIGTMQYRRTLPLDDHEVVITFDDGPLPPYTNRVLDALATECVKVTYFLVGTMARANPDLVRRIYNAGHVIGTHSHRHPFNMDRMERGRVVSEIDSGIAAVTAALGDERALAPFFRVPGLARSQQIETYAASQSLSVWSADEVADDWHRGITAEQIVQRAMNRIEAKGHRGVLLLHDIHPATARAVPMLLKRLKAGGYRIVQAVPTGDRPASVPERSPVQVAAAEKQGWPRVVQPAQRAVGKIKVAAAKKDTALRAKLASRKTKTVVATSGFSTLFNR</sequence>
<gene>
    <name evidence="9" type="ORF">DXH78_13365</name>
</gene>
<comment type="similarity">
    <text evidence="2">Belongs to the polysaccharide deacetylase family.</text>
</comment>
<keyword evidence="10" id="KW-1185">Reference proteome</keyword>
<feature type="chain" id="PRO_5016678936" description="Chitooligosaccharide deacetylase" evidence="7">
    <location>
        <begin position="25"/>
        <end position="328"/>
    </location>
</feature>
<evidence type="ECO:0000256" key="4">
    <source>
        <dbReference type="ARBA" id="ARBA00022723"/>
    </source>
</evidence>
<keyword evidence="5" id="KW-0378">Hydrolase</keyword>
<dbReference type="PANTHER" id="PTHR10587:SF133">
    <property type="entry name" value="CHITIN DEACETYLASE 1-RELATED"/>
    <property type="match status" value="1"/>
</dbReference>
<accession>A0A371BDJ9</accession>
<evidence type="ECO:0000256" key="2">
    <source>
        <dbReference type="ARBA" id="ARBA00010973"/>
    </source>
</evidence>
<dbReference type="GO" id="GO:0016810">
    <property type="term" value="F:hydrolase activity, acting on carbon-nitrogen (but not peptide) bonds"/>
    <property type="evidence" value="ECO:0007669"/>
    <property type="project" value="InterPro"/>
</dbReference>
<dbReference type="InterPro" id="IPR011330">
    <property type="entry name" value="Glyco_hydro/deAcase_b/a-brl"/>
</dbReference>
<dbReference type="Proteomes" id="UP000263993">
    <property type="component" value="Unassembled WGS sequence"/>
</dbReference>
<comment type="function">
    <text evidence="1">Is involved in generating a small heat-stable compound (Nod), an acylated oligomer of N-acetylglucosamine, that stimulates mitosis in various plant protoplasts.</text>
</comment>
<name>A0A371BDJ9_9BRAD</name>
<reference evidence="10" key="1">
    <citation type="submission" date="2018-08" db="EMBL/GenBank/DDBJ databases">
        <authorList>
            <person name="Kim S.-J."/>
            <person name="Jung G.-Y."/>
        </authorList>
    </citation>
    <scope>NUCLEOTIDE SEQUENCE [LARGE SCALE GENOMIC DNA]</scope>
    <source>
        <strain evidence="10">GY_H</strain>
    </source>
</reference>
<dbReference type="OrthoDB" id="276604at2"/>
<dbReference type="Pfam" id="PF01522">
    <property type="entry name" value="Polysacc_deac_1"/>
    <property type="match status" value="1"/>
</dbReference>
<protein>
    <recommendedName>
        <fullName evidence="3">Chitooligosaccharide deacetylase</fullName>
    </recommendedName>
    <alternativeName>
        <fullName evidence="6">Nodulation protein B</fullName>
    </alternativeName>
</protein>
<feature type="signal peptide" evidence="7">
    <location>
        <begin position="1"/>
        <end position="24"/>
    </location>
</feature>
<dbReference type="Gene3D" id="3.20.20.370">
    <property type="entry name" value="Glycoside hydrolase/deacetylase"/>
    <property type="match status" value="1"/>
</dbReference>
<evidence type="ECO:0000256" key="3">
    <source>
        <dbReference type="ARBA" id="ARBA00020071"/>
    </source>
</evidence>